<dbReference type="SMART" id="SM00116">
    <property type="entry name" value="CBS"/>
    <property type="match status" value="2"/>
</dbReference>
<reference evidence="3 5" key="1">
    <citation type="submission" date="2017-07" db="EMBL/GenBank/DDBJ databases">
        <title>Tamlnaduibacter salinus (Mi-7) genome sequencing.</title>
        <authorList>
            <person name="Verma A."/>
            <person name="Krishnamurthi S."/>
        </authorList>
    </citation>
    <scope>NUCLEOTIDE SEQUENCE [LARGE SCALE GENOMIC DNA]</scope>
    <source>
        <strain evidence="3 5">Mi-7</strain>
    </source>
</reference>
<dbReference type="EMBL" id="QEKQ01000002">
    <property type="protein sequence ID" value="PVY78045.1"/>
    <property type="molecule type" value="Genomic_DNA"/>
</dbReference>
<accession>A0A2A2I5A2</accession>
<evidence type="ECO:0000313" key="4">
    <source>
        <dbReference type="EMBL" id="PVY78045.1"/>
    </source>
</evidence>
<dbReference type="InterPro" id="IPR046342">
    <property type="entry name" value="CBS_dom_sf"/>
</dbReference>
<dbReference type="OrthoDB" id="6371940at2"/>
<dbReference type="Proteomes" id="UP000218332">
    <property type="component" value="Unassembled WGS sequence"/>
</dbReference>
<reference evidence="4 6" key="2">
    <citation type="submission" date="2018-04" db="EMBL/GenBank/DDBJ databases">
        <title>Genomic Encyclopedia of Type Strains, Phase IV (KMG-IV): sequencing the most valuable type-strain genomes for metagenomic binning, comparative biology and taxonomic classification.</title>
        <authorList>
            <person name="Goeker M."/>
        </authorList>
    </citation>
    <scope>NUCLEOTIDE SEQUENCE [LARGE SCALE GENOMIC DNA]</scope>
    <source>
        <strain evidence="4 6">DSM 28688</strain>
    </source>
</reference>
<keyword evidence="1" id="KW-0129">CBS domain</keyword>
<evidence type="ECO:0000256" key="1">
    <source>
        <dbReference type="PROSITE-ProRule" id="PRU00703"/>
    </source>
</evidence>
<gene>
    <name evidence="4" type="ORF">C8D92_10279</name>
    <name evidence="3" type="ORF">CF392_06785</name>
</gene>
<name>A0A2A2I5A2_9GAMM</name>
<feature type="domain" description="CBS" evidence="2">
    <location>
        <begin position="150"/>
        <end position="207"/>
    </location>
</feature>
<dbReference type="SUPFAM" id="SSF54631">
    <property type="entry name" value="CBS-domain pair"/>
    <property type="match status" value="1"/>
</dbReference>
<dbReference type="Gene3D" id="3.10.580.10">
    <property type="entry name" value="CBS-domain"/>
    <property type="match status" value="2"/>
</dbReference>
<comment type="caution">
    <text evidence="3">The sequence shown here is derived from an EMBL/GenBank/DDBJ whole genome shotgun (WGS) entry which is preliminary data.</text>
</comment>
<keyword evidence="5" id="KW-1185">Reference proteome</keyword>
<evidence type="ECO:0000313" key="3">
    <source>
        <dbReference type="EMBL" id="PAV26300.1"/>
    </source>
</evidence>
<evidence type="ECO:0000313" key="5">
    <source>
        <dbReference type="Proteomes" id="UP000218332"/>
    </source>
</evidence>
<sequence>MPVFVTDPGPPVPTRLPEAFRGRHVGVVDELNETQKAHAARDEPIDPNAERDQQTLARRALREYGEQSDADPGDDAAYLPVSSLASEHVLALPATASLPDGLTTMDSGSVHHLVITAEGHVAGLVDQRWVLETLRSYSGDERLATFQSIELPPFLTATPETDAHQLARLMLAHQLDAALVIGSNGEASGLVTATDFLRRYAQASEQEGDA</sequence>
<dbReference type="Proteomes" id="UP000245887">
    <property type="component" value="Unassembled WGS sequence"/>
</dbReference>
<dbReference type="EMBL" id="NMPM01000032">
    <property type="protein sequence ID" value="PAV26300.1"/>
    <property type="molecule type" value="Genomic_DNA"/>
</dbReference>
<dbReference type="AlphaFoldDB" id="A0A2A2I5A2"/>
<proteinExistence type="predicted"/>
<protein>
    <submittedName>
        <fullName evidence="4">CBS domain-containing protein</fullName>
    </submittedName>
</protein>
<evidence type="ECO:0000313" key="6">
    <source>
        <dbReference type="Proteomes" id="UP000245887"/>
    </source>
</evidence>
<dbReference type="PROSITE" id="PS51371">
    <property type="entry name" value="CBS"/>
    <property type="match status" value="1"/>
</dbReference>
<evidence type="ECO:0000259" key="2">
    <source>
        <dbReference type="PROSITE" id="PS51371"/>
    </source>
</evidence>
<organism evidence="3 5">
    <name type="scientific">Tamilnaduibacter salinus</name>
    <dbReference type="NCBI Taxonomy" id="1484056"/>
    <lineage>
        <taxon>Bacteria</taxon>
        <taxon>Pseudomonadati</taxon>
        <taxon>Pseudomonadota</taxon>
        <taxon>Gammaproteobacteria</taxon>
        <taxon>Pseudomonadales</taxon>
        <taxon>Marinobacteraceae</taxon>
        <taxon>Tamilnaduibacter</taxon>
    </lineage>
</organism>
<dbReference type="Pfam" id="PF00571">
    <property type="entry name" value="CBS"/>
    <property type="match status" value="2"/>
</dbReference>
<dbReference type="InterPro" id="IPR000644">
    <property type="entry name" value="CBS_dom"/>
</dbReference>